<dbReference type="Pfam" id="PF13237">
    <property type="entry name" value="Fer4_10"/>
    <property type="match status" value="1"/>
</dbReference>
<feature type="domain" description="4Fe-4S ferredoxin-type" evidence="5">
    <location>
        <begin position="38"/>
        <end position="69"/>
    </location>
</feature>
<feature type="domain" description="4Fe-4S ferredoxin-type" evidence="5">
    <location>
        <begin position="7"/>
        <end position="36"/>
    </location>
</feature>
<keyword evidence="2" id="KW-0479">Metal-binding</keyword>
<dbReference type="SUPFAM" id="SSF54862">
    <property type="entry name" value="4Fe-4S ferredoxins"/>
    <property type="match status" value="1"/>
</dbReference>
<dbReference type="InterPro" id="IPR050572">
    <property type="entry name" value="Fe-S_Ferredoxin"/>
</dbReference>
<dbReference type="GO" id="GO:0051539">
    <property type="term" value="F:4 iron, 4 sulfur cluster binding"/>
    <property type="evidence" value="ECO:0007669"/>
    <property type="project" value="UniProtKB-KW"/>
</dbReference>
<evidence type="ECO:0000256" key="4">
    <source>
        <dbReference type="ARBA" id="ARBA00023014"/>
    </source>
</evidence>
<name>C6A551_THESM</name>
<keyword evidence="4" id="KW-0411">Iron-sulfur</keyword>
<dbReference type="Gene3D" id="3.30.70.20">
    <property type="match status" value="1"/>
</dbReference>
<dbReference type="EMBL" id="CP001463">
    <property type="protein sequence ID" value="ACS90746.1"/>
    <property type="molecule type" value="Genomic_DNA"/>
</dbReference>
<evidence type="ECO:0000313" key="7">
    <source>
        <dbReference type="Proteomes" id="UP000009079"/>
    </source>
</evidence>
<evidence type="ECO:0000259" key="5">
    <source>
        <dbReference type="PROSITE" id="PS51379"/>
    </source>
</evidence>
<reference evidence="6 7" key="1">
    <citation type="journal article" date="2009" name="Appl. Environ. Microbiol.">
        <title>Metabolic versatility and indigenous origin of the archaeon Thermococcus sibiricus, isolated from a siberian oil reservoir, as revealed by genome analysis.</title>
        <authorList>
            <person name="Mardanov A.V."/>
            <person name="Ravin N.V."/>
            <person name="Svetlitchnyi V.A."/>
            <person name="Beletsky A.V."/>
            <person name="Miroshnichenko M.L."/>
            <person name="Bonch-Osmolovskaya E.A."/>
            <person name="Skryabin K.G."/>
        </authorList>
    </citation>
    <scope>NUCLEOTIDE SEQUENCE [LARGE SCALE GENOMIC DNA]</scope>
    <source>
        <strain evidence="7">DSM 12597 / MM 739</strain>
    </source>
</reference>
<dbReference type="PANTHER" id="PTHR43687:SF1">
    <property type="entry name" value="FERREDOXIN III"/>
    <property type="match status" value="1"/>
</dbReference>
<dbReference type="eggNOG" id="arCOG02461">
    <property type="taxonomic scope" value="Archaea"/>
</dbReference>
<dbReference type="GO" id="GO:0016491">
    <property type="term" value="F:oxidoreductase activity"/>
    <property type="evidence" value="ECO:0007669"/>
    <property type="project" value="UniProtKB-ARBA"/>
</dbReference>
<keyword evidence="3" id="KW-0408">Iron</keyword>
<dbReference type="Proteomes" id="UP000009079">
    <property type="component" value="Chromosome"/>
</dbReference>
<dbReference type="STRING" id="604354.TSIB_1695"/>
<evidence type="ECO:0000313" key="6">
    <source>
        <dbReference type="EMBL" id="ACS90746.1"/>
    </source>
</evidence>
<gene>
    <name evidence="6" type="ordered locus">TSIB_1695</name>
</gene>
<dbReference type="GO" id="GO:0046872">
    <property type="term" value="F:metal ion binding"/>
    <property type="evidence" value="ECO:0007669"/>
    <property type="project" value="UniProtKB-KW"/>
</dbReference>
<dbReference type="PROSITE" id="PS51379">
    <property type="entry name" value="4FE4S_FER_2"/>
    <property type="match status" value="2"/>
</dbReference>
<organism evidence="6 7">
    <name type="scientific">Thermococcus sibiricus (strain DSM 12597 / MM 739)</name>
    <dbReference type="NCBI Taxonomy" id="604354"/>
    <lineage>
        <taxon>Archaea</taxon>
        <taxon>Methanobacteriati</taxon>
        <taxon>Methanobacteriota</taxon>
        <taxon>Thermococci</taxon>
        <taxon>Thermococcales</taxon>
        <taxon>Thermococcaceae</taxon>
        <taxon>Thermococcus</taxon>
    </lineage>
</organism>
<dbReference type="KEGG" id="tsi:TSIB_1695"/>
<evidence type="ECO:0000256" key="3">
    <source>
        <dbReference type="ARBA" id="ARBA00023004"/>
    </source>
</evidence>
<keyword evidence="1" id="KW-0004">4Fe-4S</keyword>
<dbReference type="HOGENOM" id="CLU_139698_5_5_2"/>
<evidence type="ECO:0000256" key="2">
    <source>
        <dbReference type="ARBA" id="ARBA00022723"/>
    </source>
</evidence>
<dbReference type="PANTHER" id="PTHR43687">
    <property type="entry name" value="ADENYLYLSULFATE REDUCTASE, BETA SUBUNIT"/>
    <property type="match status" value="1"/>
</dbReference>
<proteinExistence type="predicted"/>
<accession>C6A551</accession>
<keyword evidence="7" id="KW-1185">Reference proteome</keyword>
<dbReference type="PROSITE" id="PS00198">
    <property type="entry name" value="4FE4S_FER_1"/>
    <property type="match status" value="1"/>
</dbReference>
<dbReference type="InterPro" id="IPR017900">
    <property type="entry name" value="4Fe4S_Fe_S_CS"/>
</dbReference>
<dbReference type="AlphaFoldDB" id="C6A551"/>
<evidence type="ECO:0000256" key="1">
    <source>
        <dbReference type="ARBA" id="ARBA00022485"/>
    </source>
</evidence>
<dbReference type="InterPro" id="IPR017896">
    <property type="entry name" value="4Fe4S_Fe-S-bd"/>
</dbReference>
<sequence length="70" mass="7954">MKMAKNWYPMIDYEKCTGCLTCVNFCPHEVYEVDPNPGKPRVVNPENCVEFCRGCQRICPAGAINYFGDS</sequence>
<protein>
    <submittedName>
        <fullName evidence="6">Ferredoxin</fullName>
    </submittedName>
</protein>